<keyword evidence="2" id="KW-1185">Reference proteome</keyword>
<evidence type="ECO:0000313" key="1">
    <source>
        <dbReference type="EMBL" id="MFC5864969.1"/>
    </source>
</evidence>
<dbReference type="EMBL" id="JBHSPH010000010">
    <property type="protein sequence ID" value="MFC5864969.1"/>
    <property type="molecule type" value="Genomic_DNA"/>
</dbReference>
<dbReference type="RefSeq" id="WP_263332214.1">
    <property type="nucleotide sequence ID" value="NZ_JAGSYH010000001.1"/>
</dbReference>
<sequence length="168" mass="18763">MTLIQLSKGLKNMNIRTGNFNGTLITQGNVSGLDLSHSDGYIDQTDSIYIMKSKAQKHMATSSNPLQYAGHGAHSHVVLDDEEQSRYFITAVFEAFRKAAIQCVTQQNSRLWVCVEFDNVEIVNLVSKRYQGQQWVGIGNYQTMEIGAAVSLDLNGYTFVFNHGPLVR</sequence>
<proteinExistence type="predicted"/>
<name>A0ABW1ELT3_9BACT</name>
<reference evidence="2" key="1">
    <citation type="journal article" date="2019" name="Int. J. Syst. Evol. Microbiol.">
        <title>The Global Catalogue of Microorganisms (GCM) 10K type strain sequencing project: providing services to taxonomists for standard genome sequencing and annotation.</title>
        <authorList>
            <consortium name="The Broad Institute Genomics Platform"/>
            <consortium name="The Broad Institute Genome Sequencing Center for Infectious Disease"/>
            <person name="Wu L."/>
            <person name="Ma J."/>
        </authorList>
    </citation>
    <scope>NUCLEOTIDE SEQUENCE [LARGE SCALE GENOMIC DNA]</scope>
    <source>
        <strain evidence="2">JCM 4087</strain>
    </source>
</reference>
<gene>
    <name evidence="1" type="ORF">ACFPT7_21860</name>
</gene>
<accession>A0ABW1ELT3</accession>
<organism evidence="1 2">
    <name type="scientific">Acidicapsa dinghuensis</name>
    <dbReference type="NCBI Taxonomy" id="2218256"/>
    <lineage>
        <taxon>Bacteria</taxon>
        <taxon>Pseudomonadati</taxon>
        <taxon>Acidobacteriota</taxon>
        <taxon>Terriglobia</taxon>
        <taxon>Terriglobales</taxon>
        <taxon>Acidobacteriaceae</taxon>
        <taxon>Acidicapsa</taxon>
    </lineage>
</organism>
<dbReference type="Proteomes" id="UP001596091">
    <property type="component" value="Unassembled WGS sequence"/>
</dbReference>
<evidence type="ECO:0000313" key="2">
    <source>
        <dbReference type="Proteomes" id="UP001596091"/>
    </source>
</evidence>
<comment type="caution">
    <text evidence="1">The sequence shown here is derived from an EMBL/GenBank/DDBJ whole genome shotgun (WGS) entry which is preliminary data.</text>
</comment>
<protein>
    <submittedName>
        <fullName evidence="1">Uncharacterized protein</fullName>
    </submittedName>
</protein>